<dbReference type="GO" id="GO:0003677">
    <property type="term" value="F:DNA binding"/>
    <property type="evidence" value="ECO:0007669"/>
    <property type="project" value="InterPro"/>
</dbReference>
<evidence type="ECO:0000256" key="3">
    <source>
        <dbReference type="ARBA" id="ARBA00023082"/>
    </source>
</evidence>
<dbReference type="Proteomes" id="UP000253769">
    <property type="component" value="Unassembled WGS sequence"/>
</dbReference>
<evidence type="ECO:0000256" key="4">
    <source>
        <dbReference type="ARBA" id="ARBA00023163"/>
    </source>
</evidence>
<comment type="caution">
    <text evidence="7">The sequence shown here is derived from an EMBL/GenBank/DDBJ whole genome shotgun (WGS) entry which is preliminary data.</text>
</comment>
<accession>A0A369WSI5</accession>
<dbReference type="GO" id="GO:0006352">
    <property type="term" value="P:DNA-templated transcription initiation"/>
    <property type="evidence" value="ECO:0007669"/>
    <property type="project" value="InterPro"/>
</dbReference>
<evidence type="ECO:0000259" key="6">
    <source>
        <dbReference type="Pfam" id="PF08281"/>
    </source>
</evidence>
<evidence type="ECO:0000313" key="8">
    <source>
        <dbReference type="Proteomes" id="UP000253769"/>
    </source>
</evidence>
<dbReference type="InterPro" id="IPR039425">
    <property type="entry name" value="RNA_pol_sigma-70-like"/>
</dbReference>
<proteinExistence type="inferred from homology"/>
<keyword evidence="3" id="KW-0731">Sigma factor</keyword>
<dbReference type="Pfam" id="PF04542">
    <property type="entry name" value="Sigma70_r2"/>
    <property type="match status" value="1"/>
</dbReference>
<dbReference type="NCBIfam" id="TIGR02937">
    <property type="entry name" value="sigma70-ECF"/>
    <property type="match status" value="1"/>
</dbReference>
<dbReference type="InterPro" id="IPR013325">
    <property type="entry name" value="RNA_pol_sigma_r2"/>
</dbReference>
<reference evidence="7 8" key="1">
    <citation type="submission" date="2018-07" db="EMBL/GenBank/DDBJ databases">
        <title>Motiliproteus coralliicola sp. nov., a bacterium isolated from Coral.</title>
        <authorList>
            <person name="Wang G."/>
        </authorList>
    </citation>
    <scope>NUCLEOTIDE SEQUENCE [LARGE SCALE GENOMIC DNA]</scope>
    <source>
        <strain evidence="7 8">C34</strain>
    </source>
</reference>
<organism evidence="7 8">
    <name type="scientific">Motiliproteus coralliicola</name>
    <dbReference type="NCBI Taxonomy" id="2283196"/>
    <lineage>
        <taxon>Bacteria</taxon>
        <taxon>Pseudomonadati</taxon>
        <taxon>Pseudomonadota</taxon>
        <taxon>Gammaproteobacteria</taxon>
        <taxon>Oceanospirillales</taxon>
        <taxon>Oceanospirillaceae</taxon>
        <taxon>Motiliproteus</taxon>
    </lineage>
</organism>
<sequence length="247" mass="27728">MSLGKENKKNGRAVMTIAAQQLKTQTLMGCSDAELVTRILQGETNAYEGIMRRYNQRLFRVARGIVNSDAEAMDAIQEAYIKAYEQLERLQSIPALPGWLSRIARNEALQLLRRNQRNVAMAPEELESVVELTAMTKNDNGPDSEVANKQLGQLLESNINQLPDSFRSVFILRAIEQCSVRETAEILDLEEATVKTRLFRANALLQKQLSSHLSESGVALYEFAGHRCDAVVRGVLARLGHRDKEEE</sequence>
<feature type="domain" description="RNA polymerase sigma-70 region 2" evidence="5">
    <location>
        <begin position="51"/>
        <end position="117"/>
    </location>
</feature>
<dbReference type="OrthoDB" id="9803470at2"/>
<evidence type="ECO:0000259" key="5">
    <source>
        <dbReference type="Pfam" id="PF04542"/>
    </source>
</evidence>
<evidence type="ECO:0000256" key="2">
    <source>
        <dbReference type="ARBA" id="ARBA00023015"/>
    </source>
</evidence>
<name>A0A369WSI5_9GAMM</name>
<dbReference type="InterPro" id="IPR013324">
    <property type="entry name" value="RNA_pol_sigma_r3/r4-like"/>
</dbReference>
<gene>
    <name evidence="7" type="ORF">DV711_05710</name>
</gene>
<dbReference type="SUPFAM" id="SSF88659">
    <property type="entry name" value="Sigma3 and sigma4 domains of RNA polymerase sigma factors"/>
    <property type="match status" value="1"/>
</dbReference>
<dbReference type="Gene3D" id="1.10.1740.10">
    <property type="match status" value="1"/>
</dbReference>
<comment type="similarity">
    <text evidence="1">Belongs to the sigma-70 factor family. ECF subfamily.</text>
</comment>
<dbReference type="PANTHER" id="PTHR43133:SF51">
    <property type="entry name" value="RNA POLYMERASE SIGMA FACTOR"/>
    <property type="match status" value="1"/>
</dbReference>
<dbReference type="NCBIfam" id="NF008888">
    <property type="entry name" value="PRK11922.1"/>
    <property type="match status" value="1"/>
</dbReference>
<feature type="domain" description="RNA polymerase sigma factor 70 region 4 type 2" evidence="6">
    <location>
        <begin position="159"/>
        <end position="201"/>
    </location>
</feature>
<dbReference type="AlphaFoldDB" id="A0A369WSI5"/>
<dbReference type="GO" id="GO:0016987">
    <property type="term" value="F:sigma factor activity"/>
    <property type="evidence" value="ECO:0007669"/>
    <property type="project" value="UniProtKB-KW"/>
</dbReference>
<evidence type="ECO:0000313" key="7">
    <source>
        <dbReference type="EMBL" id="RDE25058.1"/>
    </source>
</evidence>
<dbReference type="InterPro" id="IPR013249">
    <property type="entry name" value="RNA_pol_sigma70_r4_t2"/>
</dbReference>
<dbReference type="Gene3D" id="1.10.10.10">
    <property type="entry name" value="Winged helix-like DNA-binding domain superfamily/Winged helix DNA-binding domain"/>
    <property type="match status" value="1"/>
</dbReference>
<keyword evidence="8" id="KW-1185">Reference proteome</keyword>
<dbReference type="PANTHER" id="PTHR43133">
    <property type="entry name" value="RNA POLYMERASE ECF-TYPE SIGMA FACTO"/>
    <property type="match status" value="1"/>
</dbReference>
<dbReference type="Pfam" id="PF08281">
    <property type="entry name" value="Sigma70_r4_2"/>
    <property type="match status" value="1"/>
</dbReference>
<dbReference type="SUPFAM" id="SSF88946">
    <property type="entry name" value="Sigma2 domain of RNA polymerase sigma factors"/>
    <property type="match status" value="1"/>
</dbReference>
<protein>
    <submittedName>
        <fullName evidence="7">RNA polymerase sigma factor</fullName>
    </submittedName>
</protein>
<dbReference type="EMBL" id="QQOH01000001">
    <property type="protein sequence ID" value="RDE25058.1"/>
    <property type="molecule type" value="Genomic_DNA"/>
</dbReference>
<dbReference type="InterPro" id="IPR014284">
    <property type="entry name" value="RNA_pol_sigma-70_dom"/>
</dbReference>
<dbReference type="InterPro" id="IPR036388">
    <property type="entry name" value="WH-like_DNA-bd_sf"/>
</dbReference>
<dbReference type="CDD" id="cd06171">
    <property type="entry name" value="Sigma70_r4"/>
    <property type="match status" value="1"/>
</dbReference>
<keyword evidence="4" id="KW-0804">Transcription</keyword>
<dbReference type="InterPro" id="IPR007627">
    <property type="entry name" value="RNA_pol_sigma70_r2"/>
</dbReference>
<evidence type="ECO:0000256" key="1">
    <source>
        <dbReference type="ARBA" id="ARBA00010641"/>
    </source>
</evidence>
<keyword evidence="2" id="KW-0805">Transcription regulation</keyword>